<feature type="compositionally biased region" description="Polar residues" evidence="1">
    <location>
        <begin position="867"/>
        <end position="883"/>
    </location>
</feature>
<dbReference type="PANTHER" id="PTHR44029:SF1">
    <property type="entry name" value="DNAJ HOMOLOG SUBFAMILY C MEMBER 21"/>
    <property type="match status" value="1"/>
</dbReference>
<feature type="compositionally biased region" description="Polar residues" evidence="1">
    <location>
        <begin position="506"/>
        <end position="518"/>
    </location>
</feature>
<dbReference type="InterPro" id="IPR018253">
    <property type="entry name" value="DnaJ_domain_CS"/>
</dbReference>
<dbReference type="CDD" id="cd06257">
    <property type="entry name" value="DnaJ"/>
    <property type="match status" value="1"/>
</dbReference>
<dbReference type="InterPro" id="IPR001623">
    <property type="entry name" value="DnaJ_domain"/>
</dbReference>
<evidence type="ECO:0000259" key="2">
    <source>
        <dbReference type="PROSITE" id="PS50076"/>
    </source>
</evidence>
<evidence type="ECO:0000313" key="4">
    <source>
        <dbReference type="Proteomes" id="UP000800235"/>
    </source>
</evidence>
<name>A0A9P4U486_9PEZI</name>
<evidence type="ECO:0000313" key="3">
    <source>
        <dbReference type="EMBL" id="KAF2435818.1"/>
    </source>
</evidence>
<comment type="caution">
    <text evidence="3">The sequence shown here is derived from an EMBL/GenBank/DDBJ whole genome shotgun (WGS) entry which is preliminary data.</text>
</comment>
<accession>A0A9P4U486</accession>
<feature type="region of interest" description="Disordered" evidence="1">
    <location>
        <begin position="494"/>
        <end position="890"/>
    </location>
</feature>
<evidence type="ECO:0000256" key="1">
    <source>
        <dbReference type="SAM" id="MobiDB-lite"/>
    </source>
</evidence>
<feature type="compositionally biased region" description="Polar residues" evidence="1">
    <location>
        <begin position="548"/>
        <end position="565"/>
    </location>
</feature>
<protein>
    <recommendedName>
        <fullName evidence="2">J domain-containing protein</fullName>
    </recommendedName>
</protein>
<feature type="region of interest" description="Disordered" evidence="1">
    <location>
        <begin position="79"/>
        <end position="465"/>
    </location>
</feature>
<dbReference type="Pfam" id="PF00226">
    <property type="entry name" value="DnaJ"/>
    <property type="match status" value="1"/>
</dbReference>
<reference evidence="3" key="1">
    <citation type="journal article" date="2020" name="Stud. Mycol.">
        <title>101 Dothideomycetes genomes: a test case for predicting lifestyles and emergence of pathogens.</title>
        <authorList>
            <person name="Haridas S."/>
            <person name="Albert R."/>
            <person name="Binder M."/>
            <person name="Bloem J."/>
            <person name="Labutti K."/>
            <person name="Salamov A."/>
            <person name="Andreopoulos B."/>
            <person name="Baker S."/>
            <person name="Barry K."/>
            <person name="Bills G."/>
            <person name="Bluhm B."/>
            <person name="Cannon C."/>
            <person name="Castanera R."/>
            <person name="Culley D."/>
            <person name="Daum C."/>
            <person name="Ezra D."/>
            <person name="Gonzalez J."/>
            <person name="Henrissat B."/>
            <person name="Kuo A."/>
            <person name="Liang C."/>
            <person name="Lipzen A."/>
            <person name="Lutzoni F."/>
            <person name="Magnuson J."/>
            <person name="Mondo S."/>
            <person name="Nolan M."/>
            <person name="Ohm R."/>
            <person name="Pangilinan J."/>
            <person name="Park H.-J."/>
            <person name="Ramirez L."/>
            <person name="Alfaro M."/>
            <person name="Sun H."/>
            <person name="Tritt A."/>
            <person name="Yoshinaga Y."/>
            <person name="Zwiers L.-H."/>
            <person name="Turgeon B."/>
            <person name="Goodwin S."/>
            <person name="Spatafora J."/>
            <person name="Crous P."/>
            <person name="Grigoriev I."/>
        </authorList>
    </citation>
    <scope>NUCLEOTIDE SEQUENCE</scope>
    <source>
        <strain evidence="3">CBS 130266</strain>
    </source>
</reference>
<organism evidence="3 4">
    <name type="scientific">Tothia fuscella</name>
    <dbReference type="NCBI Taxonomy" id="1048955"/>
    <lineage>
        <taxon>Eukaryota</taxon>
        <taxon>Fungi</taxon>
        <taxon>Dikarya</taxon>
        <taxon>Ascomycota</taxon>
        <taxon>Pezizomycotina</taxon>
        <taxon>Dothideomycetes</taxon>
        <taxon>Pleosporomycetidae</taxon>
        <taxon>Venturiales</taxon>
        <taxon>Cylindrosympodiaceae</taxon>
        <taxon>Tothia</taxon>
    </lineage>
</organism>
<dbReference type="GO" id="GO:0005737">
    <property type="term" value="C:cytoplasm"/>
    <property type="evidence" value="ECO:0007669"/>
    <property type="project" value="TreeGrafter"/>
</dbReference>
<dbReference type="PROSITE" id="PS50076">
    <property type="entry name" value="DNAJ_2"/>
    <property type="match status" value="1"/>
</dbReference>
<feature type="compositionally biased region" description="Polar residues" evidence="1">
    <location>
        <begin position="89"/>
        <end position="105"/>
    </location>
</feature>
<feature type="compositionally biased region" description="Pro residues" evidence="1">
    <location>
        <begin position="145"/>
        <end position="161"/>
    </location>
</feature>
<feature type="compositionally biased region" description="Pro residues" evidence="1">
    <location>
        <begin position="633"/>
        <end position="642"/>
    </location>
</feature>
<sequence length="1013" mass="109256">MVKADARRNYYADLELGQSASTDEIKKQFRTLARLYHPDRNPGKELEYVPKFQSIQAAHEILSDPDQRARYDAERRKLGHGAGAGLRPTSGQTNFNRSPYATYSNFAPPPSRTRPRPAPTAPQNPPYPNTSAYSGQHRRSGNFANPPPNPPNPRGPAPNLPPRAKDEADSRATAWQRMRAQQQERAQQQARQDQARQEQVFSEDERRGRAAHDASQAHTAKPGLGRSNTTRAPKKSGFDPNATDGAEWEPQAKGTSAYSSYASTPRQTPPQPPPGPPPAFNQQRPSPRAKPGFTNVFEGLGSRAGAKSAEDTPFSEGNARLSTPYNSRSGEKTYFDSESLRRSASTHQAAKMGREAGSARHRSASPSGRTRATHGEHLSPSDATHGQTQSRKTSPTPSHPNAFGFASSSESEEEPALPRPKAQPGKSWTANETQGKDNGPSTQNAPEAPTNGNSGNPPMYDTYFKSPLLFPDAATKMKAEGKWKSWTQSWQESAKEKKIPMWAIPSSVTPGKSASSKATGAMPAGAPKPETLRSKFNPFSFPPPQSNADVNQKSRSSDNVSTSFSAHDWAGKFEGSKDFVPPPARKISKSRPSMRASRTPSYQQPNLFGTPANPIDLSNGPANPVDLLRDGYPIPPPPPNPPVNGATFFSPHPPATQTRGAPVKFSSEEWAQTLKEGTLFKNIAPESSRPTSPTKPGANSTRRTKGGRARTKSKSEARPTQASVASASDASDEADAADHNIPSNSTAKAARIDDADAMDIDMESPPVSSVDKGPPQVHVAPNRPELREESSTGIRPASAPSAGIQAATDSVSNAAPSTTMPPPPTKGKKARVTSGGLNLGDLKHVTPLAPSANGLQGMADLSGTLPFDSSASTRPSKGHQPQQLILPPVPKAPAPISIGMRISEDQWREYKANMSWYMGQWYQFEDLVLKHFNTRHQIAAKFGTGMANTNATKLLEQMGEGVDGGLNSYITGLDEDFRVRRLWDIAHQKHADAVKGFEAVKERVKVEGLVKSG</sequence>
<feature type="compositionally biased region" description="Pro residues" evidence="1">
    <location>
        <begin position="107"/>
        <end position="128"/>
    </location>
</feature>
<dbReference type="SMART" id="SM00271">
    <property type="entry name" value="DnaJ"/>
    <property type="match status" value="1"/>
</dbReference>
<dbReference type="SUPFAM" id="SSF46565">
    <property type="entry name" value="Chaperone J-domain"/>
    <property type="match status" value="1"/>
</dbReference>
<feature type="compositionally biased region" description="Polar residues" evidence="1">
    <location>
        <begin position="688"/>
        <end position="699"/>
    </location>
</feature>
<dbReference type="Gene3D" id="1.10.287.110">
    <property type="entry name" value="DnaJ domain"/>
    <property type="match status" value="1"/>
</dbReference>
<dbReference type="EMBL" id="MU007012">
    <property type="protein sequence ID" value="KAF2435818.1"/>
    <property type="molecule type" value="Genomic_DNA"/>
</dbReference>
<feature type="compositionally biased region" description="Basic and acidic residues" evidence="1">
    <location>
        <begin position="329"/>
        <end position="341"/>
    </location>
</feature>
<dbReference type="PROSITE" id="PS00636">
    <property type="entry name" value="DNAJ_1"/>
    <property type="match status" value="1"/>
</dbReference>
<feature type="compositionally biased region" description="Pro residues" evidence="1">
    <location>
        <begin position="267"/>
        <end position="279"/>
    </location>
</feature>
<gene>
    <name evidence="3" type="ORF">EJ08DRAFT_692391</name>
</gene>
<dbReference type="Proteomes" id="UP000800235">
    <property type="component" value="Unassembled WGS sequence"/>
</dbReference>
<feature type="compositionally biased region" description="Polar residues" evidence="1">
    <location>
        <begin position="253"/>
        <end position="264"/>
    </location>
</feature>
<feature type="compositionally biased region" description="Low complexity" evidence="1">
    <location>
        <begin position="174"/>
        <end position="192"/>
    </location>
</feature>
<dbReference type="InterPro" id="IPR051964">
    <property type="entry name" value="Chaperone_stress_response"/>
</dbReference>
<feature type="compositionally biased region" description="Basic and acidic residues" evidence="1">
    <location>
        <begin position="203"/>
        <end position="212"/>
    </location>
</feature>
<dbReference type="PANTHER" id="PTHR44029">
    <property type="entry name" value="DNAJ HOMOLOG SUBFAMILY C MEMBER 21"/>
    <property type="match status" value="1"/>
</dbReference>
<dbReference type="AlphaFoldDB" id="A0A9P4U486"/>
<dbReference type="OrthoDB" id="10250354at2759"/>
<dbReference type="PRINTS" id="PR00625">
    <property type="entry name" value="JDOMAIN"/>
</dbReference>
<feature type="compositionally biased region" description="Polar residues" evidence="1">
    <location>
        <begin position="439"/>
        <end position="456"/>
    </location>
</feature>
<feature type="compositionally biased region" description="Polar residues" evidence="1">
    <location>
        <begin position="596"/>
        <end position="607"/>
    </location>
</feature>
<dbReference type="InterPro" id="IPR036869">
    <property type="entry name" value="J_dom_sf"/>
</dbReference>
<feature type="compositionally biased region" description="Basic residues" evidence="1">
    <location>
        <begin position="702"/>
        <end position="712"/>
    </location>
</feature>
<proteinExistence type="predicted"/>
<feature type="domain" description="J" evidence="2">
    <location>
        <begin position="9"/>
        <end position="75"/>
    </location>
</feature>
<keyword evidence="4" id="KW-1185">Reference proteome</keyword>
<feature type="compositionally biased region" description="Polar residues" evidence="1">
    <location>
        <begin position="381"/>
        <end position="396"/>
    </location>
</feature>